<gene>
    <name evidence="1" type="primary">mutL_2</name>
    <name evidence="1" type="ORF">NCTC9836_02598</name>
</gene>
<protein>
    <submittedName>
        <fullName evidence="1">Glutamate mutase, mutL</fullName>
    </submittedName>
</protein>
<accession>A0A381JCV3</accession>
<proteinExistence type="predicted"/>
<name>A0A381JCV3_9CLOT</name>
<dbReference type="EMBL" id="UFWZ01000001">
    <property type="protein sequence ID" value="SUY48222.1"/>
    <property type="molecule type" value="Genomic_DNA"/>
</dbReference>
<dbReference type="RefSeq" id="WP_115642065.1">
    <property type="nucleotide sequence ID" value="NZ_UFWZ01000001.1"/>
</dbReference>
<dbReference type="NCBIfam" id="TIGR01319">
    <property type="entry name" value="glmL_fam"/>
    <property type="match status" value="1"/>
</dbReference>
<evidence type="ECO:0000313" key="2">
    <source>
        <dbReference type="Proteomes" id="UP000254664"/>
    </source>
</evidence>
<dbReference type="SUPFAM" id="SSF53067">
    <property type="entry name" value="Actin-like ATPase domain"/>
    <property type="match status" value="1"/>
</dbReference>
<dbReference type="Pfam" id="PF13941">
    <property type="entry name" value="MutL"/>
    <property type="match status" value="1"/>
</dbReference>
<dbReference type="Proteomes" id="UP000254664">
    <property type="component" value="Unassembled WGS sequence"/>
</dbReference>
<dbReference type="OrthoDB" id="9769453at2"/>
<dbReference type="NCBIfam" id="NF040745">
    <property type="entry name" value="accessory_GlmL"/>
    <property type="match status" value="1"/>
</dbReference>
<sequence length="505" mass="55831">MDAYLLIDFGSTYTKLTAIDIKKEEILATSKDITTIEEDIMIGFNKAYNKLLKDLEGKEVNFVRRLACSSAAGGLKMIAIGLVPELTAEAAKRAALGAGARVLKTYSYELTNIEMKEIKKSDIDIILLAGGTDGGNKECVIHNAKMLVKHGINIPVVVAGNKGANDDISELFSDADIPYFIAENVMPKLNSLNVEPAREEIRKIFMNRIVDAKGLTNAEEYINGILMPTPAAVLKAARVLSEGSDKEEGIGEVVVIDIGGATTDVHSIADGDPTKAGVTLRGLEEPLAKRTVEGDLGMRYSALSLWEAAGTRKIKKYLKNKELDVEENCTLRSKDIMMVPKTEDEVDFDESMARIATEIAMERHCGYVEPVYSPLGVVYTQYGKDLMEVKYMIGTGGVLVHSKDAGNILQAGKFSKENLNSLRPQRAKLLLDKTYILSSMGLLAEELPDLAVRIMKKYLVEIDYKEDKEDKEDKENDYIDEKKIELFKQQFKDAQSFDNHCSGEF</sequence>
<keyword evidence="2" id="KW-1185">Reference proteome</keyword>
<dbReference type="InterPro" id="IPR043129">
    <property type="entry name" value="ATPase_NBD"/>
</dbReference>
<dbReference type="PIRSF" id="PIRSF004729">
    <property type="entry name" value="MutL"/>
    <property type="match status" value="1"/>
</dbReference>
<dbReference type="AlphaFoldDB" id="A0A381JCV3"/>
<reference evidence="1 2" key="1">
    <citation type="submission" date="2018-06" db="EMBL/GenBank/DDBJ databases">
        <authorList>
            <consortium name="Pathogen Informatics"/>
            <person name="Doyle S."/>
        </authorList>
    </citation>
    <scope>NUCLEOTIDE SEQUENCE [LARGE SCALE GENOMIC DNA]</scope>
    <source>
        <strain evidence="1 2">NCTC9836</strain>
    </source>
</reference>
<evidence type="ECO:0000313" key="1">
    <source>
        <dbReference type="EMBL" id="SUY48222.1"/>
    </source>
</evidence>
<organism evidence="1 2">
    <name type="scientific">Clostridium putrefaciens</name>
    <dbReference type="NCBI Taxonomy" id="99675"/>
    <lineage>
        <taxon>Bacteria</taxon>
        <taxon>Bacillati</taxon>
        <taxon>Bacillota</taxon>
        <taxon>Clostridia</taxon>
        <taxon>Eubacteriales</taxon>
        <taxon>Clostridiaceae</taxon>
        <taxon>Clostridium</taxon>
    </lineage>
</organism>
<dbReference type="InterPro" id="IPR006230">
    <property type="entry name" value="MutL"/>
</dbReference>